<evidence type="ECO:0000313" key="4">
    <source>
        <dbReference type="Proteomes" id="UP000523000"/>
    </source>
</evidence>
<dbReference type="GO" id="GO:0010181">
    <property type="term" value="F:FMN binding"/>
    <property type="evidence" value="ECO:0007669"/>
    <property type="project" value="InterPro"/>
</dbReference>
<evidence type="ECO:0000259" key="2">
    <source>
        <dbReference type="SMART" id="SM00903"/>
    </source>
</evidence>
<comment type="caution">
    <text evidence="3">The sequence shown here is derived from an EMBL/GenBank/DDBJ whole genome shotgun (WGS) entry which is preliminary data.</text>
</comment>
<evidence type="ECO:0000256" key="1">
    <source>
        <dbReference type="ARBA" id="ARBA00023002"/>
    </source>
</evidence>
<dbReference type="SMART" id="SM00903">
    <property type="entry name" value="Flavin_Reduct"/>
    <property type="match status" value="1"/>
</dbReference>
<gene>
    <name evidence="3" type="ORF">E9229_003148</name>
</gene>
<evidence type="ECO:0000313" key="3">
    <source>
        <dbReference type="EMBL" id="MBB2996901.1"/>
    </source>
</evidence>
<dbReference type="SUPFAM" id="SSF50475">
    <property type="entry name" value="FMN-binding split barrel"/>
    <property type="match status" value="1"/>
</dbReference>
<name>A0A839QY71_9MICC</name>
<dbReference type="PANTHER" id="PTHR30466">
    <property type="entry name" value="FLAVIN REDUCTASE"/>
    <property type="match status" value="1"/>
</dbReference>
<dbReference type="Pfam" id="PF01613">
    <property type="entry name" value="Flavin_Reduct"/>
    <property type="match status" value="1"/>
</dbReference>
<organism evidence="3 4">
    <name type="scientific">Paeniglutamicibacter cryotolerans</name>
    <dbReference type="NCBI Taxonomy" id="670079"/>
    <lineage>
        <taxon>Bacteria</taxon>
        <taxon>Bacillati</taxon>
        <taxon>Actinomycetota</taxon>
        <taxon>Actinomycetes</taxon>
        <taxon>Micrococcales</taxon>
        <taxon>Micrococcaceae</taxon>
        <taxon>Paeniglutamicibacter</taxon>
    </lineage>
</organism>
<dbReference type="PANTHER" id="PTHR30466:SF1">
    <property type="entry name" value="FMN REDUCTASE (NADH) RUTF"/>
    <property type="match status" value="1"/>
</dbReference>
<reference evidence="3 4" key="1">
    <citation type="submission" date="2020-08" db="EMBL/GenBank/DDBJ databases">
        <title>Sequencing the genomes of 1000 actinobacteria strains.</title>
        <authorList>
            <person name="Klenk H.-P."/>
        </authorList>
    </citation>
    <scope>NUCLEOTIDE SEQUENCE [LARGE SCALE GENOMIC DNA]</scope>
    <source>
        <strain evidence="3 4">DSM 22826</strain>
    </source>
</reference>
<keyword evidence="4" id="KW-1185">Reference proteome</keyword>
<dbReference type="EMBL" id="JACHVS010000002">
    <property type="protein sequence ID" value="MBB2996901.1"/>
    <property type="molecule type" value="Genomic_DNA"/>
</dbReference>
<dbReference type="GO" id="GO:0042602">
    <property type="term" value="F:riboflavin reductase (NADPH) activity"/>
    <property type="evidence" value="ECO:0007669"/>
    <property type="project" value="TreeGrafter"/>
</dbReference>
<proteinExistence type="predicted"/>
<accession>A0A839QY71</accession>
<dbReference type="InterPro" id="IPR002563">
    <property type="entry name" value="Flavin_Rdtase-like_dom"/>
</dbReference>
<feature type="domain" description="Flavin reductase like" evidence="2">
    <location>
        <begin position="20"/>
        <end position="165"/>
    </location>
</feature>
<dbReference type="AlphaFoldDB" id="A0A839QY71"/>
<dbReference type="InterPro" id="IPR050268">
    <property type="entry name" value="NADH-dep_flavin_reductase"/>
</dbReference>
<keyword evidence="1" id="KW-0560">Oxidoreductase</keyword>
<dbReference type="GO" id="GO:0006208">
    <property type="term" value="P:pyrimidine nucleobase catabolic process"/>
    <property type="evidence" value="ECO:0007669"/>
    <property type="project" value="TreeGrafter"/>
</dbReference>
<protein>
    <submittedName>
        <fullName evidence="3">Flavin reductase (DIM6/NTAB) family NADH-FMN oxidoreductase RutF</fullName>
    </submittedName>
</protein>
<dbReference type="Gene3D" id="2.30.110.10">
    <property type="entry name" value="Electron Transport, Fmn-binding Protein, Chain A"/>
    <property type="match status" value="1"/>
</dbReference>
<sequence>MAVQAPELQQGLSDAFRAAFGNHPAAVAVVTAAGARGPVGITASSVISVSADPALLAFNVSAARGSAAEILAADSLLVHLLTTQNAALAAAFASPTAERFGVDMPWSALADGGPLLHGVGTVLRCDILSRTPAGPATLVVAQVREILDGGSPAEPLLYHRRGYHSLGAHSLLA</sequence>
<dbReference type="InterPro" id="IPR012349">
    <property type="entry name" value="Split_barrel_FMN-bd"/>
</dbReference>
<dbReference type="Proteomes" id="UP000523000">
    <property type="component" value="Unassembled WGS sequence"/>
</dbReference>
<dbReference type="RefSeq" id="WP_183512476.1">
    <property type="nucleotide sequence ID" value="NZ_BAABGK010000095.1"/>
</dbReference>